<dbReference type="STRING" id="126156.SAMN05421670_0812"/>
<keyword evidence="2" id="KW-1185">Reference proteome</keyword>
<accession>A0A1I5VGZ1</accession>
<organism evidence="1 2">
    <name type="scientific">Psychrobacillus psychrotolerans</name>
    <dbReference type="NCBI Taxonomy" id="126156"/>
    <lineage>
        <taxon>Bacteria</taxon>
        <taxon>Bacillati</taxon>
        <taxon>Bacillota</taxon>
        <taxon>Bacilli</taxon>
        <taxon>Bacillales</taxon>
        <taxon>Bacillaceae</taxon>
        <taxon>Psychrobacillus</taxon>
    </lineage>
</organism>
<sequence>MGIVIYRKSDNKVLLEVIQHPLFNTEVFDRFIETVGHKASEYEKLEITADEMPQAMQKEIIIVDGQITFGEDKNPVVLELVIPSEADALTDYIVDVDYRVTMIELGL</sequence>
<name>A0A1I5VGZ1_9BACI</name>
<dbReference type="AlphaFoldDB" id="A0A1I5VGZ1"/>
<evidence type="ECO:0000313" key="2">
    <source>
        <dbReference type="Proteomes" id="UP000198734"/>
    </source>
</evidence>
<protein>
    <submittedName>
        <fullName evidence="1">Uncharacterized protein</fullName>
    </submittedName>
</protein>
<dbReference type="EMBL" id="FOXU01000001">
    <property type="protein sequence ID" value="SFQ06760.1"/>
    <property type="molecule type" value="Genomic_DNA"/>
</dbReference>
<dbReference type="RefSeq" id="WP_093534412.1">
    <property type="nucleotide sequence ID" value="NZ_FOXU01000001.1"/>
</dbReference>
<proteinExistence type="predicted"/>
<dbReference type="OrthoDB" id="9896696at2"/>
<evidence type="ECO:0000313" key="1">
    <source>
        <dbReference type="EMBL" id="SFQ06760.1"/>
    </source>
</evidence>
<gene>
    <name evidence="1" type="ORF">SAMN05421670_0812</name>
</gene>
<dbReference type="Proteomes" id="UP000198734">
    <property type="component" value="Unassembled WGS sequence"/>
</dbReference>
<reference evidence="2" key="1">
    <citation type="submission" date="2016-10" db="EMBL/GenBank/DDBJ databases">
        <authorList>
            <person name="Varghese N."/>
            <person name="Submissions S."/>
        </authorList>
    </citation>
    <scope>NUCLEOTIDE SEQUENCE [LARGE SCALE GENOMIC DNA]</scope>
    <source>
        <strain evidence="2">DSM 11706</strain>
    </source>
</reference>